<evidence type="ECO:0000256" key="6">
    <source>
        <dbReference type="ARBA" id="ARBA00047942"/>
    </source>
</evidence>
<accession>A0ABD4SWR1</accession>
<keyword evidence="5" id="KW-0680">Restriction system</keyword>
<evidence type="ECO:0000313" key="9">
    <source>
        <dbReference type="Proteomes" id="UP001203104"/>
    </source>
</evidence>
<dbReference type="PANTHER" id="PTHR42933:SF3">
    <property type="entry name" value="TYPE I RESTRICTION ENZYME MJAVIII METHYLASE SUBUNIT"/>
    <property type="match status" value="1"/>
</dbReference>
<evidence type="ECO:0000259" key="7">
    <source>
        <dbReference type="Pfam" id="PF02384"/>
    </source>
</evidence>
<name>A0ABD4SWR1_MESHO</name>
<dbReference type="AlphaFoldDB" id="A0ABD4SWR1"/>
<sequence length="787" mass="91304">MKMKMLKSEFKVVEKFSSILGLKNQTDGSVPLYKKDKNGYQATKPDGYYFYDGVIFILDAKKENAKFQNQLFDYMELEKHQDIIGFQYNGKDLNVYVRNGKKGKFKLLHEEKELQNHTYYKEKYFKNSKENNEELINRFAKQLANAFREAKIDKQMTVPFIGIVMLAYKYSNTKKSIEFNRNSTSALLDSIKNASIDQIPDSDNNTNLKSKLQNLQNYLYNSTFKTVDIFELNNIVELISNVYNLINISHKNYKGHDIMNAFLKVFRKWNSADAKEKGEVFTPDHIAQLMYDLIQVDAMNDVVLDPTCGSGTFLTNAMANMFQDVYSFFKSKKLSKEKEEQYSNQACKDIKNNKLIGIELNEFNATLAGINMLLHGDGSSNIIQKDCFKELPLLKDKYSKVLMNPPFSQKESELKFVYVTLENLKEKGKIAAIVPKSSLNGRVKANVEYLERIFMMAKVSHIISLPRDVFQPNAAVNTSIIVLEKYSQEKIKKIQKLASKKKEIEEHTQNIFLIDFSDDGFVYANERRYKTDKFALKIKELQKILKGQFSPLQALKRNLRFDEELSFERFNTNRTFDIEESVFKKYMKENFASKVLSGIENQVILKKKNLSKYKNIKFKFFAVDKILDFISKGKQRQSIDRKLENKFEKGIPIIIAKKDNNGVGGLLENHLVEEVFQDKFCIINGGDGGGGKTYYCDFKFGATSFVNICDLKEKYRNIFNQFPLSKFYLAIVISERLFKSIGHGRVQKNQIPSIQIKLPIDQNNQIHTEYMNDFISNLDLKNKLYYE</sequence>
<evidence type="ECO:0000256" key="2">
    <source>
        <dbReference type="ARBA" id="ARBA00022603"/>
    </source>
</evidence>
<dbReference type="InterPro" id="IPR002052">
    <property type="entry name" value="DNA_methylase_N6_adenine_CS"/>
</dbReference>
<dbReference type="PROSITE" id="PS00092">
    <property type="entry name" value="N6_MTASE"/>
    <property type="match status" value="1"/>
</dbReference>
<evidence type="ECO:0000256" key="4">
    <source>
        <dbReference type="ARBA" id="ARBA00022691"/>
    </source>
</evidence>
<dbReference type="InterPro" id="IPR003356">
    <property type="entry name" value="DNA_methylase_A-5"/>
</dbReference>
<protein>
    <recommendedName>
        <fullName evidence="1">site-specific DNA-methyltransferase (adenine-specific)</fullName>
        <ecNumber evidence="1">2.1.1.72</ecNumber>
    </recommendedName>
</protein>
<dbReference type="EC" id="2.1.1.72" evidence="1"/>
<dbReference type="SUPFAM" id="SSF53335">
    <property type="entry name" value="S-adenosyl-L-methionine-dependent methyltransferases"/>
    <property type="match status" value="1"/>
</dbReference>
<dbReference type="Proteomes" id="UP001203104">
    <property type="component" value="Unassembled WGS sequence"/>
</dbReference>
<gene>
    <name evidence="8" type="ORF">FEF30_00065</name>
</gene>
<dbReference type="Gene3D" id="3.40.50.150">
    <property type="entry name" value="Vaccinia Virus protein VP39"/>
    <property type="match status" value="1"/>
</dbReference>
<dbReference type="InterPro" id="IPR029063">
    <property type="entry name" value="SAM-dependent_MTases_sf"/>
</dbReference>
<evidence type="ECO:0000313" key="8">
    <source>
        <dbReference type="EMBL" id="MCI8282994.1"/>
    </source>
</evidence>
<dbReference type="GO" id="GO:0032259">
    <property type="term" value="P:methylation"/>
    <property type="evidence" value="ECO:0007669"/>
    <property type="project" value="UniProtKB-KW"/>
</dbReference>
<proteinExistence type="predicted"/>
<evidence type="ECO:0000256" key="5">
    <source>
        <dbReference type="ARBA" id="ARBA00022747"/>
    </source>
</evidence>
<organism evidence="8 9">
    <name type="scientific">Mesomycoplasma hyopneumoniae</name>
    <name type="common">Mycoplasma hyopneumoniae</name>
    <dbReference type="NCBI Taxonomy" id="2099"/>
    <lineage>
        <taxon>Bacteria</taxon>
        <taxon>Bacillati</taxon>
        <taxon>Mycoplasmatota</taxon>
        <taxon>Mycoplasmoidales</taxon>
        <taxon>Metamycoplasmataceae</taxon>
        <taxon>Mesomycoplasma</taxon>
    </lineage>
</organism>
<evidence type="ECO:0000256" key="3">
    <source>
        <dbReference type="ARBA" id="ARBA00022679"/>
    </source>
</evidence>
<reference evidence="8 9" key="1">
    <citation type="submission" date="2019-05" db="EMBL/GenBank/DDBJ databases">
        <title>Genome sequencing and assembly of Mycoplasma hyopneumoniae strains UFV01 and UFV02.</title>
        <authorList>
            <person name="De Souza L.F."/>
            <person name="Gonzaga N.F."/>
            <person name="Santos M.R."/>
            <person name="Deeney A.S."/>
            <person name="Vidigal P.M.P."/>
            <person name="Moreira M.A.S."/>
            <person name="Fietto J.R.L."/>
            <person name="Bressan G.C."/>
            <person name="Rycroft A.N."/>
            <person name="Silva Junior A."/>
        </authorList>
    </citation>
    <scope>NUCLEOTIDE SEQUENCE [LARGE SCALE GENOMIC DNA]</scope>
    <source>
        <strain evidence="8 9">UFV01</strain>
    </source>
</reference>
<evidence type="ECO:0000256" key="1">
    <source>
        <dbReference type="ARBA" id="ARBA00011900"/>
    </source>
</evidence>
<feature type="domain" description="DNA methylase adenine-specific" evidence="7">
    <location>
        <begin position="264"/>
        <end position="511"/>
    </location>
</feature>
<keyword evidence="2 8" id="KW-0489">Methyltransferase</keyword>
<dbReference type="InterPro" id="IPR051537">
    <property type="entry name" value="DNA_Adenine_Mtase"/>
</dbReference>
<dbReference type="Pfam" id="PF02384">
    <property type="entry name" value="N6_Mtase"/>
    <property type="match status" value="1"/>
</dbReference>
<keyword evidence="4" id="KW-0949">S-adenosyl-L-methionine</keyword>
<dbReference type="GO" id="GO:0009307">
    <property type="term" value="P:DNA restriction-modification system"/>
    <property type="evidence" value="ECO:0007669"/>
    <property type="project" value="UniProtKB-KW"/>
</dbReference>
<dbReference type="GO" id="GO:0009007">
    <property type="term" value="F:site-specific DNA-methyltransferase (adenine-specific) activity"/>
    <property type="evidence" value="ECO:0007669"/>
    <property type="project" value="UniProtKB-EC"/>
</dbReference>
<dbReference type="PRINTS" id="PR00507">
    <property type="entry name" value="N12N6MTFRASE"/>
</dbReference>
<dbReference type="EMBL" id="VBRW01000001">
    <property type="protein sequence ID" value="MCI8282994.1"/>
    <property type="molecule type" value="Genomic_DNA"/>
</dbReference>
<dbReference type="PANTHER" id="PTHR42933">
    <property type="entry name" value="SLR6095 PROTEIN"/>
    <property type="match status" value="1"/>
</dbReference>
<comment type="catalytic activity">
    <reaction evidence="6">
        <text>a 2'-deoxyadenosine in DNA + S-adenosyl-L-methionine = an N(6)-methyl-2'-deoxyadenosine in DNA + S-adenosyl-L-homocysteine + H(+)</text>
        <dbReference type="Rhea" id="RHEA:15197"/>
        <dbReference type="Rhea" id="RHEA-COMP:12418"/>
        <dbReference type="Rhea" id="RHEA-COMP:12419"/>
        <dbReference type="ChEBI" id="CHEBI:15378"/>
        <dbReference type="ChEBI" id="CHEBI:57856"/>
        <dbReference type="ChEBI" id="CHEBI:59789"/>
        <dbReference type="ChEBI" id="CHEBI:90615"/>
        <dbReference type="ChEBI" id="CHEBI:90616"/>
        <dbReference type="EC" id="2.1.1.72"/>
    </reaction>
</comment>
<keyword evidence="3" id="KW-0808">Transferase</keyword>
<comment type="caution">
    <text evidence="8">The sequence shown here is derived from an EMBL/GenBank/DDBJ whole genome shotgun (WGS) entry which is preliminary data.</text>
</comment>